<dbReference type="InterPro" id="IPR029062">
    <property type="entry name" value="Class_I_gatase-like"/>
</dbReference>
<keyword evidence="6" id="KW-1185">Reference proteome</keyword>
<name>A0ABU3EU73_9ENTE</name>
<evidence type="ECO:0000256" key="4">
    <source>
        <dbReference type="ARBA" id="ARBA00022825"/>
    </source>
</evidence>
<evidence type="ECO:0000256" key="1">
    <source>
        <dbReference type="ARBA" id="ARBA00006534"/>
    </source>
</evidence>
<dbReference type="PANTHER" id="PTHR20842">
    <property type="entry name" value="PROTEASE S51 ALPHA-ASPARTYL DIPEPTIDASE"/>
    <property type="match status" value="1"/>
</dbReference>
<reference evidence="5 6" key="1">
    <citation type="submission" date="2023-03" db="EMBL/GenBank/DDBJ databases">
        <authorList>
            <person name="Shen W."/>
            <person name="Cai J."/>
        </authorList>
    </citation>
    <scope>NUCLEOTIDE SEQUENCE [LARGE SCALE GENOMIC DNA]</scope>
    <source>
        <strain evidence="5 6">D6-4</strain>
    </source>
</reference>
<dbReference type="EMBL" id="JARPYI010000001">
    <property type="protein sequence ID" value="MDT2598394.1"/>
    <property type="molecule type" value="Genomic_DNA"/>
</dbReference>
<dbReference type="Gene3D" id="3.40.50.880">
    <property type="match status" value="1"/>
</dbReference>
<dbReference type="CDD" id="cd03129">
    <property type="entry name" value="GAT1_Peptidase_E_like"/>
    <property type="match status" value="1"/>
</dbReference>
<evidence type="ECO:0000313" key="6">
    <source>
        <dbReference type="Proteomes" id="UP001252875"/>
    </source>
</evidence>
<keyword evidence="2" id="KW-0645">Protease</keyword>
<proteinExistence type="inferred from homology"/>
<keyword evidence="3" id="KW-0378">Hydrolase</keyword>
<organism evidence="5 6">
    <name type="scientific">Enterococcus hulanensis</name>
    <dbReference type="NCBI Taxonomy" id="2559929"/>
    <lineage>
        <taxon>Bacteria</taxon>
        <taxon>Bacillati</taxon>
        <taxon>Bacillota</taxon>
        <taxon>Bacilli</taxon>
        <taxon>Lactobacillales</taxon>
        <taxon>Enterococcaceae</taxon>
        <taxon>Enterococcus</taxon>
    </lineage>
</organism>
<comment type="similarity">
    <text evidence="1">Belongs to the peptidase S51 family.</text>
</comment>
<sequence>MINMFLSSSFADVQEQFEDYLKKFSLAKTVTFIPTASLVEEIDFYVDEARATFKLLGFEIEELDVATADTEMIKETLQRNNFIYFSGGNSFFLLEKLKSSGAAEQIIEAVNAGKVYLGESAGAIVAAPSISYIAKMDDRNHAENLVSDDGLNLTTCYPLPHYKEEYFSAVSLEIFHDFNDLIELVPLTNKEALIIEDHSFFIR</sequence>
<dbReference type="InterPro" id="IPR005320">
    <property type="entry name" value="Peptidase_S51"/>
</dbReference>
<evidence type="ECO:0000256" key="2">
    <source>
        <dbReference type="ARBA" id="ARBA00022670"/>
    </source>
</evidence>
<evidence type="ECO:0000256" key="3">
    <source>
        <dbReference type="ARBA" id="ARBA00022801"/>
    </source>
</evidence>
<protein>
    <submittedName>
        <fullName evidence="5">Type 1 glutamine amidotransferase-like domain-containing protein</fullName>
    </submittedName>
</protein>
<dbReference type="RefSeq" id="WP_311821288.1">
    <property type="nucleotide sequence ID" value="NZ_JARPYF010000001.1"/>
</dbReference>
<dbReference type="PANTHER" id="PTHR20842:SF0">
    <property type="entry name" value="ALPHA-ASPARTYL DIPEPTIDASE"/>
    <property type="match status" value="1"/>
</dbReference>
<accession>A0ABU3EU73</accession>
<dbReference type="Proteomes" id="UP001252875">
    <property type="component" value="Unassembled WGS sequence"/>
</dbReference>
<dbReference type="Pfam" id="PF03575">
    <property type="entry name" value="Peptidase_S51"/>
    <property type="match status" value="1"/>
</dbReference>
<dbReference type="SUPFAM" id="SSF52317">
    <property type="entry name" value="Class I glutamine amidotransferase-like"/>
    <property type="match status" value="1"/>
</dbReference>
<comment type="caution">
    <text evidence="5">The sequence shown here is derived from an EMBL/GenBank/DDBJ whole genome shotgun (WGS) entry which is preliminary data.</text>
</comment>
<keyword evidence="4" id="KW-0720">Serine protease</keyword>
<evidence type="ECO:0000313" key="5">
    <source>
        <dbReference type="EMBL" id="MDT2598394.1"/>
    </source>
</evidence>
<gene>
    <name evidence="5" type="ORF">P7D85_01330</name>
</gene>